<evidence type="ECO:0000313" key="3">
    <source>
        <dbReference type="EMBL" id="KAA8542570.1"/>
    </source>
</evidence>
<keyword evidence="4" id="KW-1185">Reference proteome</keyword>
<proteinExistence type="predicted"/>
<organism evidence="3 4">
    <name type="scientific">Nyssa sinensis</name>
    <dbReference type="NCBI Taxonomy" id="561372"/>
    <lineage>
        <taxon>Eukaryota</taxon>
        <taxon>Viridiplantae</taxon>
        <taxon>Streptophyta</taxon>
        <taxon>Embryophyta</taxon>
        <taxon>Tracheophyta</taxon>
        <taxon>Spermatophyta</taxon>
        <taxon>Magnoliopsida</taxon>
        <taxon>eudicotyledons</taxon>
        <taxon>Gunneridae</taxon>
        <taxon>Pentapetalae</taxon>
        <taxon>asterids</taxon>
        <taxon>Cornales</taxon>
        <taxon>Nyssaceae</taxon>
        <taxon>Nyssa</taxon>
    </lineage>
</organism>
<dbReference type="Pfam" id="PF14303">
    <property type="entry name" value="NAM-associated"/>
    <property type="match status" value="1"/>
</dbReference>
<evidence type="ECO:0000256" key="1">
    <source>
        <dbReference type="SAM" id="MobiDB-lite"/>
    </source>
</evidence>
<sequence>MQLQFHQIETYKRKIGAVKKLYYDSQGHHFKFDSYWLLLKDSAKWFHYTKEQEEKKQKIKQRKRGGFIVEVDGIGDSSNPSTPATIPSSATGSINLDDDDSPFNQGSHELPQSLGRNMAKTMCRKKTIDHLEVVNLFVQEFSDLRKEQNELAKREIIINEDREWLKIQAK</sequence>
<feature type="domain" description="No apical meristem-associated C-terminal" evidence="2">
    <location>
        <begin position="29"/>
        <end position="151"/>
    </location>
</feature>
<evidence type="ECO:0000313" key="4">
    <source>
        <dbReference type="Proteomes" id="UP000325577"/>
    </source>
</evidence>
<name>A0A5J5BJY4_9ASTE</name>
<feature type="compositionally biased region" description="Polar residues" evidence="1">
    <location>
        <begin position="76"/>
        <end position="94"/>
    </location>
</feature>
<reference evidence="3 4" key="1">
    <citation type="submission" date="2019-09" db="EMBL/GenBank/DDBJ databases">
        <title>A chromosome-level genome assembly of the Chinese tupelo Nyssa sinensis.</title>
        <authorList>
            <person name="Yang X."/>
            <person name="Kang M."/>
            <person name="Yang Y."/>
            <person name="Xiong H."/>
            <person name="Wang M."/>
            <person name="Zhang Z."/>
            <person name="Wang Z."/>
            <person name="Wu H."/>
            <person name="Ma T."/>
            <person name="Liu J."/>
            <person name="Xi Z."/>
        </authorList>
    </citation>
    <scope>NUCLEOTIDE SEQUENCE [LARGE SCALE GENOMIC DNA]</scope>
    <source>
        <strain evidence="3">J267</strain>
        <tissue evidence="3">Leaf</tissue>
    </source>
</reference>
<gene>
    <name evidence="3" type="ORF">F0562_023722</name>
</gene>
<feature type="region of interest" description="Disordered" evidence="1">
    <location>
        <begin position="71"/>
        <end position="112"/>
    </location>
</feature>
<dbReference type="Proteomes" id="UP000325577">
    <property type="component" value="Linkage Group LG12"/>
</dbReference>
<protein>
    <recommendedName>
        <fullName evidence="2">No apical meristem-associated C-terminal domain-containing protein</fullName>
    </recommendedName>
</protein>
<dbReference type="EMBL" id="CM018035">
    <property type="protein sequence ID" value="KAA8542570.1"/>
    <property type="molecule type" value="Genomic_DNA"/>
</dbReference>
<accession>A0A5J5BJY4</accession>
<dbReference type="InterPro" id="IPR029466">
    <property type="entry name" value="NAM-associated_C"/>
</dbReference>
<dbReference type="AlphaFoldDB" id="A0A5J5BJY4"/>
<dbReference type="OrthoDB" id="1741395at2759"/>
<evidence type="ECO:0000259" key="2">
    <source>
        <dbReference type="Pfam" id="PF14303"/>
    </source>
</evidence>